<feature type="region of interest" description="Disordered" evidence="1">
    <location>
        <begin position="1"/>
        <end position="42"/>
    </location>
</feature>
<sequence length="89" mass="9962">MNGKKSKKQHSKKQGGGDKSDGKKAKKTSGKKSEGRTRSAKSRFNIDIFTEPCMENAYYICHNVQDVLKCRGFPWPDAANKKKKGKKGK</sequence>
<organism evidence="2 3">
    <name type="scientific">Polyplax serrata</name>
    <name type="common">Common mouse louse</name>
    <dbReference type="NCBI Taxonomy" id="468196"/>
    <lineage>
        <taxon>Eukaryota</taxon>
        <taxon>Metazoa</taxon>
        <taxon>Ecdysozoa</taxon>
        <taxon>Arthropoda</taxon>
        <taxon>Hexapoda</taxon>
        <taxon>Insecta</taxon>
        <taxon>Pterygota</taxon>
        <taxon>Neoptera</taxon>
        <taxon>Paraneoptera</taxon>
        <taxon>Psocodea</taxon>
        <taxon>Troctomorpha</taxon>
        <taxon>Phthiraptera</taxon>
        <taxon>Anoplura</taxon>
        <taxon>Polyplacidae</taxon>
        <taxon>Polyplax</taxon>
    </lineage>
</organism>
<accession>A0ABR1AVH1</accession>
<reference evidence="2 3" key="1">
    <citation type="submission" date="2023-09" db="EMBL/GenBank/DDBJ databases">
        <title>Genomes of two closely related lineages of the louse Polyplax serrata with different host specificities.</title>
        <authorList>
            <person name="Martinu J."/>
            <person name="Tarabai H."/>
            <person name="Stefka J."/>
            <person name="Hypsa V."/>
        </authorList>
    </citation>
    <scope>NUCLEOTIDE SEQUENCE [LARGE SCALE GENOMIC DNA]</scope>
    <source>
        <strain evidence="2">98ZLc_SE</strain>
    </source>
</reference>
<dbReference type="PANTHER" id="PTHR37932:SF1">
    <property type="entry name" value="SMALL LYSINE-RICH PROTEIN 1"/>
    <property type="match status" value="1"/>
</dbReference>
<comment type="caution">
    <text evidence="2">The sequence shown here is derived from an EMBL/GenBank/DDBJ whole genome shotgun (WGS) entry which is preliminary data.</text>
</comment>
<evidence type="ECO:0000313" key="2">
    <source>
        <dbReference type="EMBL" id="KAK6627959.1"/>
    </source>
</evidence>
<name>A0ABR1AVH1_POLSC</name>
<evidence type="ECO:0008006" key="4">
    <source>
        <dbReference type="Google" id="ProtNLM"/>
    </source>
</evidence>
<keyword evidence="3" id="KW-1185">Reference proteome</keyword>
<proteinExistence type="predicted"/>
<dbReference type="InterPro" id="IPR037760">
    <property type="entry name" value="SMKR1"/>
</dbReference>
<dbReference type="PANTHER" id="PTHR37932">
    <property type="entry name" value="SMALL LYSINE-RICH PROTEIN 1"/>
    <property type="match status" value="1"/>
</dbReference>
<evidence type="ECO:0000256" key="1">
    <source>
        <dbReference type="SAM" id="MobiDB-lite"/>
    </source>
</evidence>
<dbReference type="Proteomes" id="UP001359485">
    <property type="component" value="Unassembled WGS sequence"/>
</dbReference>
<gene>
    <name evidence="2" type="ORF">RUM44_010441</name>
</gene>
<dbReference type="EMBL" id="JAWJWF010000045">
    <property type="protein sequence ID" value="KAK6627959.1"/>
    <property type="molecule type" value="Genomic_DNA"/>
</dbReference>
<protein>
    <recommendedName>
        <fullName evidence="4">Small lysine-rich protein 1</fullName>
    </recommendedName>
</protein>
<evidence type="ECO:0000313" key="3">
    <source>
        <dbReference type="Proteomes" id="UP001359485"/>
    </source>
</evidence>
<feature type="compositionally biased region" description="Basic residues" evidence="1">
    <location>
        <begin position="1"/>
        <end position="13"/>
    </location>
</feature>